<accession>A0A326U6R5</accession>
<evidence type="ECO:0000256" key="1">
    <source>
        <dbReference type="SAM" id="MobiDB-lite"/>
    </source>
</evidence>
<dbReference type="Gene3D" id="1.10.510.10">
    <property type="entry name" value="Transferase(Phosphotransferase) domain 1"/>
    <property type="match status" value="1"/>
</dbReference>
<dbReference type="GO" id="GO:0006508">
    <property type="term" value="P:proteolysis"/>
    <property type="evidence" value="ECO:0007669"/>
    <property type="project" value="InterPro"/>
</dbReference>
<dbReference type="GO" id="GO:0004197">
    <property type="term" value="F:cysteine-type endopeptidase activity"/>
    <property type="evidence" value="ECO:0007669"/>
    <property type="project" value="InterPro"/>
</dbReference>
<evidence type="ECO:0000313" key="4">
    <source>
        <dbReference type="Proteomes" id="UP000248806"/>
    </source>
</evidence>
<organism evidence="3 4">
    <name type="scientific">Thermosporothrix hazakensis</name>
    <dbReference type="NCBI Taxonomy" id="644383"/>
    <lineage>
        <taxon>Bacteria</taxon>
        <taxon>Bacillati</taxon>
        <taxon>Chloroflexota</taxon>
        <taxon>Ktedonobacteria</taxon>
        <taxon>Ktedonobacterales</taxon>
        <taxon>Thermosporotrichaceae</taxon>
        <taxon>Thermosporothrix</taxon>
    </lineage>
</organism>
<dbReference type="PANTHER" id="PTHR48104:SF30">
    <property type="entry name" value="METACASPASE-1"/>
    <property type="match status" value="1"/>
</dbReference>
<keyword evidence="4" id="KW-1185">Reference proteome</keyword>
<dbReference type="InterPro" id="IPR011009">
    <property type="entry name" value="Kinase-like_dom_sf"/>
</dbReference>
<dbReference type="InterPro" id="IPR050452">
    <property type="entry name" value="Metacaspase"/>
</dbReference>
<feature type="domain" description="Protein kinase" evidence="2">
    <location>
        <begin position="304"/>
        <end position="561"/>
    </location>
</feature>
<dbReference type="GO" id="GO:0005737">
    <property type="term" value="C:cytoplasm"/>
    <property type="evidence" value="ECO:0007669"/>
    <property type="project" value="TreeGrafter"/>
</dbReference>
<dbReference type="RefSeq" id="WP_111323803.1">
    <property type="nucleotide sequence ID" value="NZ_BIFX01000003.1"/>
</dbReference>
<dbReference type="InterPro" id="IPR000719">
    <property type="entry name" value="Prot_kinase_dom"/>
</dbReference>
<sequence length="561" mass="61902">MSANNQLLGTGKRWAVLVGVGRYQESKYDALPVCVTDVGKIASQLYENGSGFTEKSIVTLVDAGKRSPTREAILTCVKRVAEQAEENDLLLFYYSGHGDLENDEGYLITSDSVQNRLSETAVPVAQLEDILKASRAKAKLMILDACHAGVKLLSKAAKGLHPKFIKRVFERAQGMAVLASCGQHQRSFVWEEKQCSVYTYFLIEALQGKADREGKGFVTVTDINEHVTNRLAAWSEHNNEVQTPTIQLSGCGDMIVTYYRNEHVPKARSTEAEPATPGSVPAPPTSWKECESVLVRGESYVLDPKTVQEQAAPDESAVLRTARALHKKSGNRVTLKQAVIFEETKASNSFAEIVRKEWRLAQRLAQFREFPRVVLEEGVLDASRSPTLVYEAWTGPTLRELFERSGGSLTLLETTALVRCMLSICEMLARLHDQLCSHRALTADTIILLHGDTKRPVLRDFGLAAQWPRAGKEVVPIRAPEQRYSALGYALPGLRTDIYQLGVILYTLITGQPFSTSSAAMSVLPASYVPAIQRAVAPLPKDRWRTIGGFAAALRSTLAKR</sequence>
<feature type="region of interest" description="Disordered" evidence="1">
    <location>
        <begin position="266"/>
        <end position="285"/>
    </location>
</feature>
<dbReference type="EMBL" id="QKUF01000011">
    <property type="protein sequence ID" value="PZW28061.1"/>
    <property type="molecule type" value="Genomic_DNA"/>
</dbReference>
<dbReference type="Proteomes" id="UP000248806">
    <property type="component" value="Unassembled WGS sequence"/>
</dbReference>
<dbReference type="GO" id="GO:0005524">
    <property type="term" value="F:ATP binding"/>
    <property type="evidence" value="ECO:0007669"/>
    <property type="project" value="InterPro"/>
</dbReference>
<keyword evidence="3" id="KW-0418">Kinase</keyword>
<keyword evidence="3" id="KW-0808">Transferase</keyword>
<dbReference type="Pfam" id="PF00069">
    <property type="entry name" value="Pkinase"/>
    <property type="match status" value="1"/>
</dbReference>
<dbReference type="Pfam" id="PF00656">
    <property type="entry name" value="Peptidase_C14"/>
    <property type="match status" value="1"/>
</dbReference>
<dbReference type="SMART" id="SM00220">
    <property type="entry name" value="S_TKc"/>
    <property type="match status" value="1"/>
</dbReference>
<dbReference type="AlphaFoldDB" id="A0A326U6R5"/>
<dbReference type="Gene3D" id="3.40.50.1460">
    <property type="match status" value="1"/>
</dbReference>
<reference evidence="3 4" key="1">
    <citation type="submission" date="2018-06" db="EMBL/GenBank/DDBJ databases">
        <title>Genomic Encyclopedia of Archaeal and Bacterial Type Strains, Phase II (KMG-II): from individual species to whole genera.</title>
        <authorList>
            <person name="Goeker M."/>
        </authorList>
    </citation>
    <scope>NUCLEOTIDE SEQUENCE [LARGE SCALE GENOMIC DNA]</scope>
    <source>
        <strain evidence="3 4">ATCC BAA-1881</strain>
    </source>
</reference>
<dbReference type="SUPFAM" id="SSF52129">
    <property type="entry name" value="Caspase-like"/>
    <property type="match status" value="1"/>
</dbReference>
<dbReference type="PANTHER" id="PTHR48104">
    <property type="entry name" value="METACASPASE-4"/>
    <property type="match status" value="1"/>
</dbReference>
<dbReference type="PROSITE" id="PS50011">
    <property type="entry name" value="PROTEIN_KINASE_DOM"/>
    <property type="match status" value="1"/>
</dbReference>
<dbReference type="GO" id="GO:0004672">
    <property type="term" value="F:protein kinase activity"/>
    <property type="evidence" value="ECO:0007669"/>
    <property type="project" value="InterPro"/>
</dbReference>
<proteinExistence type="predicted"/>
<comment type="caution">
    <text evidence="3">The sequence shown here is derived from an EMBL/GenBank/DDBJ whole genome shotgun (WGS) entry which is preliminary data.</text>
</comment>
<dbReference type="InterPro" id="IPR011600">
    <property type="entry name" value="Pept_C14_caspase"/>
</dbReference>
<protein>
    <submittedName>
        <fullName evidence="3">Protein kinase-like protein</fullName>
    </submittedName>
</protein>
<dbReference type="InterPro" id="IPR029030">
    <property type="entry name" value="Caspase-like_dom_sf"/>
</dbReference>
<evidence type="ECO:0000313" key="3">
    <source>
        <dbReference type="EMBL" id="PZW28061.1"/>
    </source>
</evidence>
<dbReference type="OrthoDB" id="151049at2"/>
<name>A0A326U6R5_THEHA</name>
<gene>
    <name evidence="3" type="ORF">EI42_03439</name>
</gene>
<dbReference type="SUPFAM" id="SSF56112">
    <property type="entry name" value="Protein kinase-like (PK-like)"/>
    <property type="match status" value="1"/>
</dbReference>
<evidence type="ECO:0000259" key="2">
    <source>
        <dbReference type="PROSITE" id="PS50011"/>
    </source>
</evidence>